<dbReference type="RefSeq" id="WP_104476411.1">
    <property type="nucleotide sequence ID" value="NZ_CP154825.1"/>
</dbReference>
<dbReference type="CDD" id="cd03228">
    <property type="entry name" value="ABCC_MRP_Like"/>
    <property type="match status" value="1"/>
</dbReference>
<dbReference type="InterPro" id="IPR003439">
    <property type="entry name" value="ABC_transporter-like_ATP-bd"/>
</dbReference>
<protein>
    <submittedName>
        <fullName evidence="10">ATP-binding cassette subfamily C protein</fullName>
    </submittedName>
</protein>
<gene>
    <name evidence="10" type="ORF">CLV40_101494</name>
</gene>
<feature type="transmembrane region" description="Helical" evidence="7">
    <location>
        <begin position="64"/>
        <end position="82"/>
    </location>
</feature>
<dbReference type="GO" id="GO:0005524">
    <property type="term" value="F:ATP binding"/>
    <property type="evidence" value="ECO:0007669"/>
    <property type="project" value="UniProtKB-KW"/>
</dbReference>
<dbReference type="PANTHER" id="PTHR24221">
    <property type="entry name" value="ATP-BINDING CASSETTE SUB-FAMILY B"/>
    <property type="match status" value="1"/>
</dbReference>
<dbReference type="InterPro" id="IPR027417">
    <property type="entry name" value="P-loop_NTPase"/>
</dbReference>
<evidence type="ECO:0000256" key="3">
    <source>
        <dbReference type="ARBA" id="ARBA00022741"/>
    </source>
</evidence>
<feature type="transmembrane region" description="Helical" evidence="7">
    <location>
        <begin position="30"/>
        <end position="52"/>
    </location>
</feature>
<evidence type="ECO:0000259" key="9">
    <source>
        <dbReference type="PROSITE" id="PS50929"/>
    </source>
</evidence>
<reference evidence="10 11" key="1">
    <citation type="submission" date="2018-02" db="EMBL/GenBank/DDBJ databases">
        <title>Genomic Encyclopedia of Archaeal and Bacterial Type Strains, Phase II (KMG-II): from individual species to whole genera.</title>
        <authorList>
            <person name="Goeker M."/>
        </authorList>
    </citation>
    <scope>NUCLEOTIDE SEQUENCE [LARGE SCALE GENOMIC DNA]</scope>
    <source>
        <strain evidence="10 11">YU 961-1</strain>
    </source>
</reference>
<dbReference type="Pfam" id="PF00005">
    <property type="entry name" value="ABC_tran"/>
    <property type="match status" value="1"/>
</dbReference>
<dbReference type="PROSITE" id="PS50929">
    <property type="entry name" value="ABC_TM1F"/>
    <property type="match status" value="1"/>
</dbReference>
<evidence type="ECO:0000256" key="1">
    <source>
        <dbReference type="ARBA" id="ARBA00004651"/>
    </source>
</evidence>
<keyword evidence="3" id="KW-0547">Nucleotide-binding</keyword>
<dbReference type="AlphaFoldDB" id="A0A2S6H1E9"/>
<feature type="transmembrane region" description="Helical" evidence="7">
    <location>
        <begin position="144"/>
        <end position="162"/>
    </location>
</feature>
<evidence type="ECO:0000256" key="6">
    <source>
        <dbReference type="ARBA" id="ARBA00023136"/>
    </source>
</evidence>
<dbReference type="GO" id="GO:0016887">
    <property type="term" value="F:ATP hydrolysis activity"/>
    <property type="evidence" value="ECO:0007669"/>
    <property type="project" value="InterPro"/>
</dbReference>
<evidence type="ECO:0000256" key="4">
    <source>
        <dbReference type="ARBA" id="ARBA00022840"/>
    </source>
</evidence>
<comment type="subcellular location">
    <subcellularLocation>
        <location evidence="1">Cell membrane</location>
        <topology evidence="1">Multi-pass membrane protein</topology>
    </subcellularLocation>
</comment>
<evidence type="ECO:0000256" key="5">
    <source>
        <dbReference type="ARBA" id="ARBA00022989"/>
    </source>
</evidence>
<dbReference type="SUPFAM" id="SSF90123">
    <property type="entry name" value="ABC transporter transmembrane region"/>
    <property type="match status" value="1"/>
</dbReference>
<dbReference type="PROSITE" id="PS50893">
    <property type="entry name" value="ABC_TRANSPORTER_2"/>
    <property type="match status" value="1"/>
</dbReference>
<dbReference type="EMBL" id="PTIX01000001">
    <property type="protein sequence ID" value="PPK71305.1"/>
    <property type="molecule type" value="Genomic_DNA"/>
</dbReference>
<name>A0A2S6H1E9_9PSEU</name>
<evidence type="ECO:0000313" key="10">
    <source>
        <dbReference type="EMBL" id="PPK71305.1"/>
    </source>
</evidence>
<dbReference type="SUPFAM" id="SSF52540">
    <property type="entry name" value="P-loop containing nucleoside triphosphate hydrolases"/>
    <property type="match status" value="1"/>
</dbReference>
<keyword evidence="2 7" id="KW-0812">Transmembrane</keyword>
<keyword evidence="5 7" id="KW-1133">Transmembrane helix</keyword>
<keyword evidence="11" id="KW-1185">Reference proteome</keyword>
<dbReference type="PANTHER" id="PTHR24221:SF654">
    <property type="entry name" value="ATP-BINDING CASSETTE SUB-FAMILY B MEMBER 6"/>
    <property type="match status" value="1"/>
</dbReference>
<dbReference type="GO" id="GO:0034040">
    <property type="term" value="F:ATPase-coupled lipid transmembrane transporter activity"/>
    <property type="evidence" value="ECO:0007669"/>
    <property type="project" value="TreeGrafter"/>
</dbReference>
<keyword evidence="4 10" id="KW-0067">ATP-binding</keyword>
<dbReference type="OrthoDB" id="9806127at2"/>
<dbReference type="GO" id="GO:0005886">
    <property type="term" value="C:plasma membrane"/>
    <property type="evidence" value="ECO:0007669"/>
    <property type="project" value="UniProtKB-SubCell"/>
</dbReference>
<dbReference type="InterPro" id="IPR003593">
    <property type="entry name" value="AAA+_ATPase"/>
</dbReference>
<dbReference type="GO" id="GO:0140359">
    <property type="term" value="F:ABC-type transporter activity"/>
    <property type="evidence" value="ECO:0007669"/>
    <property type="project" value="InterPro"/>
</dbReference>
<sequence>MDTVIALRPATGWRLLAETAHRHRRDLVRLLLWSLLEAGPTLVSGALVAAALDRGFLAGDLATGLLLLCGYAATVVLGGLGARQAVLPLAGIVESLRYDLVERTVRATLARGVVPGESVDGRSVEGVTKHTEVLRMLLSQLLTVLRTAVFSLVFVIAGLFWLAPPVAWVSVAATVVVIVVLATTASGWQSRVREALLAEERLSGTASATLLGLRDVVAVGAAERATADLTADIDHHARAVNRVGRVVAGRVAVLALGARLPLVALLLTAPAAVSSGVLTPGELLGAATYLVGSLDPALRAIVRVVGDIGLQIGVLLARIQEYARPPAHPEPAPTATTTGGRLVLRDVEFAYGASAEKILDGVDLAIAAGERLVIVGPSGAGKSTMANLLAGLDRPSRGTVTLDGVPVADLDRTWPHRAITLLPQEAYVFSGSVRENLAYLNPGVTDAELARACAAVGADELVEARGGLDGRIDAPNELSEGQKQLVTLVRAYVSPSRVVVLDEATCHLHPERERRAEDAFAATGRTVVIIAHRMSSAMRADRVVLLHAGSPDVGTHQELRSTSPLYADLVGYWHES</sequence>
<comment type="caution">
    <text evidence="10">The sequence shown here is derived from an EMBL/GenBank/DDBJ whole genome shotgun (WGS) entry which is preliminary data.</text>
</comment>
<feature type="domain" description="ABC transmembrane type-1" evidence="9">
    <location>
        <begin position="30"/>
        <end position="301"/>
    </location>
</feature>
<evidence type="ECO:0000256" key="7">
    <source>
        <dbReference type="SAM" id="Phobius"/>
    </source>
</evidence>
<keyword evidence="6 7" id="KW-0472">Membrane</keyword>
<feature type="domain" description="ABC transporter" evidence="8">
    <location>
        <begin position="342"/>
        <end position="573"/>
    </location>
</feature>
<evidence type="ECO:0000313" key="11">
    <source>
        <dbReference type="Proteomes" id="UP000239203"/>
    </source>
</evidence>
<feature type="transmembrane region" description="Helical" evidence="7">
    <location>
        <begin position="251"/>
        <end position="273"/>
    </location>
</feature>
<proteinExistence type="predicted"/>
<dbReference type="Proteomes" id="UP000239203">
    <property type="component" value="Unassembled WGS sequence"/>
</dbReference>
<evidence type="ECO:0000256" key="2">
    <source>
        <dbReference type="ARBA" id="ARBA00022692"/>
    </source>
</evidence>
<dbReference type="Gene3D" id="1.20.1560.10">
    <property type="entry name" value="ABC transporter type 1, transmembrane domain"/>
    <property type="match status" value="1"/>
</dbReference>
<organism evidence="10 11">
    <name type="scientific">Actinokineospora auranticolor</name>
    <dbReference type="NCBI Taxonomy" id="155976"/>
    <lineage>
        <taxon>Bacteria</taxon>
        <taxon>Bacillati</taxon>
        <taxon>Actinomycetota</taxon>
        <taxon>Actinomycetes</taxon>
        <taxon>Pseudonocardiales</taxon>
        <taxon>Pseudonocardiaceae</taxon>
        <taxon>Actinokineospora</taxon>
    </lineage>
</organism>
<feature type="transmembrane region" description="Helical" evidence="7">
    <location>
        <begin position="168"/>
        <end position="188"/>
    </location>
</feature>
<dbReference type="InterPro" id="IPR036640">
    <property type="entry name" value="ABC1_TM_sf"/>
</dbReference>
<dbReference type="Gene3D" id="3.40.50.300">
    <property type="entry name" value="P-loop containing nucleotide triphosphate hydrolases"/>
    <property type="match status" value="1"/>
</dbReference>
<accession>A0A2S6H1E9</accession>
<dbReference type="InterPro" id="IPR039421">
    <property type="entry name" value="Type_1_exporter"/>
</dbReference>
<dbReference type="InterPro" id="IPR011527">
    <property type="entry name" value="ABC1_TM_dom"/>
</dbReference>
<dbReference type="SMART" id="SM00382">
    <property type="entry name" value="AAA"/>
    <property type="match status" value="1"/>
</dbReference>
<evidence type="ECO:0000259" key="8">
    <source>
        <dbReference type="PROSITE" id="PS50893"/>
    </source>
</evidence>